<organism evidence="1 2">
    <name type="scientific">Rhodococcus erythropolis</name>
    <name type="common">Arthrobacter picolinophilus</name>
    <dbReference type="NCBI Taxonomy" id="1833"/>
    <lineage>
        <taxon>Bacteria</taxon>
        <taxon>Bacillati</taxon>
        <taxon>Actinomycetota</taxon>
        <taxon>Actinomycetes</taxon>
        <taxon>Mycobacteriales</taxon>
        <taxon>Nocardiaceae</taxon>
        <taxon>Rhodococcus</taxon>
        <taxon>Rhodococcus erythropolis group</taxon>
    </lineage>
</organism>
<proteinExistence type="predicted"/>
<evidence type="ECO:0000313" key="2">
    <source>
        <dbReference type="Proteomes" id="UP000502345"/>
    </source>
</evidence>
<sequence length="144" mass="16113">MPGNAVGTVAIETQTRRGEWFTEFVEVVTAQRVFGFGEKCVRQWLILCVETHQTRDVDNAVVHLTPFGTPRHRSFQIVEHGLRSGQPGRAMVDPCAGGEDTSLHRALEIAQRDAQVTVVEQRRLHRGGHGLHRTPKSNICSHEI</sequence>
<dbReference type="Proteomes" id="UP000502345">
    <property type="component" value="Chromosome"/>
</dbReference>
<reference evidence="1 2" key="1">
    <citation type="submission" date="2020-03" db="EMBL/GenBank/DDBJ databases">
        <title>Screen low temperature-resistant strains for efficient degradation of petroleum hydrocarbons under the low temperature.</title>
        <authorList>
            <person name="Wang Y."/>
            <person name="Chen J."/>
        </authorList>
    </citation>
    <scope>NUCLEOTIDE SEQUENCE [LARGE SCALE GENOMIC DNA]</scope>
    <source>
        <strain evidence="1 2">KB1</strain>
    </source>
</reference>
<name>A0A6G9CZN9_RHOER</name>
<dbReference type="EMBL" id="CP050124">
    <property type="protein sequence ID" value="QIP42166.1"/>
    <property type="molecule type" value="Genomic_DNA"/>
</dbReference>
<accession>A0A6G9CZN9</accession>
<dbReference type="AlphaFoldDB" id="A0A6G9CZN9"/>
<protein>
    <submittedName>
        <fullName evidence="1">Uncharacterized protein</fullName>
    </submittedName>
</protein>
<gene>
    <name evidence="1" type="ORF">G9444_4923</name>
</gene>
<evidence type="ECO:0000313" key="1">
    <source>
        <dbReference type="EMBL" id="QIP42166.1"/>
    </source>
</evidence>